<evidence type="ECO:0000313" key="3">
    <source>
        <dbReference type="EMBL" id="KAF2122101.1"/>
    </source>
</evidence>
<gene>
    <name evidence="3" type="ORF">BDV96DRAFT_682112</name>
</gene>
<dbReference type="Pfam" id="PF07938">
    <property type="entry name" value="Fungal_lectin"/>
    <property type="match status" value="1"/>
</dbReference>
<dbReference type="Gene3D" id="2.120.10.70">
    <property type="entry name" value="Fucose-specific lectin"/>
    <property type="match status" value="2"/>
</dbReference>
<sequence length="515" mass="56843">MSKNVQELDSTATGGSTYTNLHLATLAFVYPPNPPTVITCPCEAQPVPQPRDQEKHIRVYHNEPSGYGYNSGRFHIKESRFSTSKGWCAPIDDLVADDAAAGSPVATVGWWEKVGSDDQSVFQTRVYYVASDGKIRERTNRSYFDQIAAKDDFDAEMPKPDELVPPAPGWKLTPVGGIKRQAGSDAPSFPKVVPLTTTKLAAVRSEDGSIHIIYQANDESIRELVFSFGKGWIGPDSETDVILETGTAKPGTPLTAVAGGWSEKRVLCVTKTNQLLEVYSDDNTKWFASTTPYTLQPSAMISAVASNFASPFFELRIYTATDNDDLHELSFNRTRGGWGPAHQGISSVEPEALPEVKAPLSAVAAVLVPGEWVTKVYFHPRRIVIAEWDICAKEAAHAGITRLSAGAKARRAIEEQTRVKITLEIKRREEERKKKEGEERKKKEEEERKREAERVKKDYKSVKVGGKFTITDQAKLKKVQARSGCEAGYEFEKIKGGWRCTGGAHTISDADFEAA</sequence>
<keyword evidence="4" id="KW-1185">Reference proteome</keyword>
<dbReference type="OrthoDB" id="10031947at2759"/>
<reference evidence="3" key="1">
    <citation type="journal article" date="2020" name="Stud. Mycol.">
        <title>101 Dothideomycetes genomes: a test case for predicting lifestyles and emergence of pathogens.</title>
        <authorList>
            <person name="Haridas S."/>
            <person name="Albert R."/>
            <person name="Binder M."/>
            <person name="Bloem J."/>
            <person name="Labutti K."/>
            <person name="Salamov A."/>
            <person name="Andreopoulos B."/>
            <person name="Baker S."/>
            <person name="Barry K."/>
            <person name="Bills G."/>
            <person name="Bluhm B."/>
            <person name="Cannon C."/>
            <person name="Castanera R."/>
            <person name="Culley D."/>
            <person name="Daum C."/>
            <person name="Ezra D."/>
            <person name="Gonzalez J."/>
            <person name="Henrissat B."/>
            <person name="Kuo A."/>
            <person name="Liang C."/>
            <person name="Lipzen A."/>
            <person name="Lutzoni F."/>
            <person name="Magnuson J."/>
            <person name="Mondo S."/>
            <person name="Nolan M."/>
            <person name="Ohm R."/>
            <person name="Pangilinan J."/>
            <person name="Park H.-J."/>
            <person name="Ramirez L."/>
            <person name="Alfaro M."/>
            <person name="Sun H."/>
            <person name="Tritt A."/>
            <person name="Yoshinaga Y."/>
            <person name="Zwiers L.-H."/>
            <person name="Turgeon B."/>
            <person name="Goodwin S."/>
            <person name="Spatafora J."/>
            <person name="Crous P."/>
            <person name="Grigoriev I."/>
        </authorList>
    </citation>
    <scope>NUCLEOTIDE SEQUENCE</scope>
    <source>
        <strain evidence="3">CBS 627.86</strain>
    </source>
</reference>
<evidence type="ECO:0000313" key="4">
    <source>
        <dbReference type="Proteomes" id="UP000799770"/>
    </source>
</evidence>
<dbReference type="SUPFAM" id="SSF89372">
    <property type="entry name" value="Fucose-specific lectin"/>
    <property type="match status" value="1"/>
</dbReference>
<dbReference type="EMBL" id="ML977311">
    <property type="protein sequence ID" value="KAF2122101.1"/>
    <property type="molecule type" value="Genomic_DNA"/>
</dbReference>
<dbReference type="AlphaFoldDB" id="A0A6A5ZV44"/>
<organism evidence="3 4">
    <name type="scientific">Lophiotrema nucula</name>
    <dbReference type="NCBI Taxonomy" id="690887"/>
    <lineage>
        <taxon>Eukaryota</taxon>
        <taxon>Fungi</taxon>
        <taxon>Dikarya</taxon>
        <taxon>Ascomycota</taxon>
        <taxon>Pezizomycotina</taxon>
        <taxon>Dothideomycetes</taxon>
        <taxon>Pleosporomycetidae</taxon>
        <taxon>Pleosporales</taxon>
        <taxon>Lophiotremataceae</taxon>
        <taxon>Lophiotrema</taxon>
    </lineage>
</organism>
<accession>A0A6A5ZV44</accession>
<protein>
    <submittedName>
        <fullName evidence="3">Uncharacterized protein</fullName>
    </submittedName>
</protein>
<name>A0A6A5ZV44_9PLEO</name>
<feature type="region of interest" description="Disordered" evidence="2">
    <location>
        <begin position="430"/>
        <end position="455"/>
    </location>
</feature>
<evidence type="ECO:0000256" key="1">
    <source>
        <dbReference type="ARBA" id="ARBA00009042"/>
    </source>
</evidence>
<dbReference type="Proteomes" id="UP000799770">
    <property type="component" value="Unassembled WGS sequence"/>
</dbReference>
<comment type="similarity">
    <text evidence="1">Belongs to the fungal fucose-specific lectin family.</text>
</comment>
<proteinExistence type="inferred from homology"/>
<evidence type="ECO:0000256" key="2">
    <source>
        <dbReference type="SAM" id="MobiDB-lite"/>
    </source>
</evidence>
<dbReference type="InterPro" id="IPR012475">
    <property type="entry name" value="Fungal_lectin"/>
</dbReference>